<dbReference type="GO" id="GO:0009654">
    <property type="term" value="C:photosystem II oxygen evolving complex"/>
    <property type="evidence" value="ECO:0007669"/>
    <property type="project" value="InterPro"/>
</dbReference>
<dbReference type="eggNOG" id="ENOG502QS0I">
    <property type="taxonomic scope" value="Eukaryota"/>
</dbReference>
<dbReference type="EMBL" id="CM009302">
    <property type="protein sequence ID" value="PNT06222.1"/>
    <property type="molecule type" value="Genomic_DNA"/>
</dbReference>
<feature type="domain" description="PsbP C-terminal" evidence="1">
    <location>
        <begin position="77"/>
        <end position="137"/>
    </location>
</feature>
<evidence type="ECO:0000313" key="3">
    <source>
        <dbReference type="Proteomes" id="UP000006729"/>
    </source>
</evidence>
<keyword evidence="3" id="KW-1185">Reference proteome</keyword>
<dbReference type="InParanoid" id="U5FW89"/>
<dbReference type="GO" id="GO:0048564">
    <property type="term" value="P:photosystem I assembly"/>
    <property type="evidence" value="ECO:0000318"/>
    <property type="project" value="GO_Central"/>
</dbReference>
<dbReference type="GO" id="GO:0005509">
    <property type="term" value="F:calcium ion binding"/>
    <property type="evidence" value="ECO:0007669"/>
    <property type="project" value="InterPro"/>
</dbReference>
<proteinExistence type="predicted"/>
<dbReference type="GO" id="GO:0009535">
    <property type="term" value="C:chloroplast thylakoid membrane"/>
    <property type="evidence" value="ECO:0000318"/>
    <property type="project" value="GO_Central"/>
</dbReference>
<dbReference type="InterPro" id="IPR002683">
    <property type="entry name" value="PsbP_C"/>
</dbReference>
<protein>
    <recommendedName>
        <fullName evidence="1">PsbP C-terminal domain-containing protein</fullName>
    </recommendedName>
</protein>
<dbReference type="Gene3D" id="3.40.1000.10">
    <property type="entry name" value="Mog1/PsbP, alpha/beta/alpha sandwich"/>
    <property type="match status" value="1"/>
</dbReference>
<evidence type="ECO:0000313" key="2">
    <source>
        <dbReference type="EMBL" id="PNT06222.1"/>
    </source>
</evidence>
<accession>U5FW89</accession>
<dbReference type="SUPFAM" id="SSF55724">
    <property type="entry name" value="Mog1p/PsbP-like"/>
    <property type="match status" value="1"/>
</dbReference>
<dbReference type="GO" id="GO:0019898">
    <property type="term" value="C:extrinsic component of membrane"/>
    <property type="evidence" value="ECO:0007669"/>
    <property type="project" value="InterPro"/>
</dbReference>
<gene>
    <name evidence="2" type="ORF">POPTR_013G019100</name>
</gene>
<dbReference type="STRING" id="3694.U5FW89"/>
<name>U5FW89_POPTR</name>
<dbReference type="Proteomes" id="UP000006729">
    <property type="component" value="Chromosome 13"/>
</dbReference>
<sequence length="139" mass="15406">QFTPLALTSQRPLLVGVGSASLVAVRANFGGITSFLLGSSLPQSGRTLALLYQLEERSFDPPPLISGKSGDCQRKNVNEPVNYYRLEFRVESPTFWRHKVAVRCARDGRLYTLNAQTPESAWPIVKTDSYRIADSFQGS</sequence>
<dbReference type="PANTHER" id="PTHR31407:SF16">
    <property type="entry name" value="PSBP DOMAIN-CONTAINING PROTEIN 7, CHLOROPLASTIC"/>
    <property type="match status" value="1"/>
</dbReference>
<evidence type="ECO:0000259" key="1">
    <source>
        <dbReference type="Pfam" id="PF01789"/>
    </source>
</evidence>
<reference evidence="2 3" key="1">
    <citation type="journal article" date="2006" name="Science">
        <title>The genome of black cottonwood, Populus trichocarpa (Torr. &amp; Gray).</title>
        <authorList>
            <person name="Tuskan G.A."/>
            <person name="Difazio S."/>
            <person name="Jansson S."/>
            <person name="Bohlmann J."/>
            <person name="Grigoriev I."/>
            <person name="Hellsten U."/>
            <person name="Putnam N."/>
            <person name="Ralph S."/>
            <person name="Rombauts S."/>
            <person name="Salamov A."/>
            <person name="Schein J."/>
            <person name="Sterck L."/>
            <person name="Aerts A."/>
            <person name="Bhalerao R.R."/>
            <person name="Bhalerao R.P."/>
            <person name="Blaudez D."/>
            <person name="Boerjan W."/>
            <person name="Brun A."/>
            <person name="Brunner A."/>
            <person name="Busov V."/>
            <person name="Campbell M."/>
            <person name="Carlson J."/>
            <person name="Chalot M."/>
            <person name="Chapman J."/>
            <person name="Chen G.L."/>
            <person name="Cooper D."/>
            <person name="Coutinho P.M."/>
            <person name="Couturier J."/>
            <person name="Covert S."/>
            <person name="Cronk Q."/>
            <person name="Cunningham R."/>
            <person name="Davis J."/>
            <person name="Degroeve S."/>
            <person name="Dejardin A."/>
            <person name="Depamphilis C."/>
            <person name="Detter J."/>
            <person name="Dirks B."/>
            <person name="Dubchak I."/>
            <person name="Duplessis S."/>
            <person name="Ehlting J."/>
            <person name="Ellis B."/>
            <person name="Gendler K."/>
            <person name="Goodstein D."/>
            <person name="Gribskov M."/>
            <person name="Grimwood J."/>
            <person name="Groover A."/>
            <person name="Gunter L."/>
            <person name="Hamberger B."/>
            <person name="Heinze B."/>
            <person name="Helariutta Y."/>
            <person name="Henrissat B."/>
            <person name="Holligan D."/>
            <person name="Holt R."/>
            <person name="Huang W."/>
            <person name="Islam-Faridi N."/>
            <person name="Jones S."/>
            <person name="Jones-Rhoades M."/>
            <person name="Jorgensen R."/>
            <person name="Joshi C."/>
            <person name="Kangasjarvi J."/>
            <person name="Karlsson J."/>
            <person name="Kelleher C."/>
            <person name="Kirkpatrick R."/>
            <person name="Kirst M."/>
            <person name="Kohler A."/>
            <person name="Kalluri U."/>
            <person name="Larimer F."/>
            <person name="Leebens-Mack J."/>
            <person name="Leple J.C."/>
            <person name="Locascio P."/>
            <person name="Lou Y."/>
            <person name="Lucas S."/>
            <person name="Martin F."/>
            <person name="Montanini B."/>
            <person name="Napoli C."/>
            <person name="Nelson D.R."/>
            <person name="Nelson C."/>
            <person name="Nieminen K."/>
            <person name="Nilsson O."/>
            <person name="Pereda V."/>
            <person name="Peter G."/>
            <person name="Philippe R."/>
            <person name="Pilate G."/>
            <person name="Poliakov A."/>
            <person name="Razumovskaya J."/>
            <person name="Richardson P."/>
            <person name="Rinaldi C."/>
            <person name="Ritland K."/>
            <person name="Rouze P."/>
            <person name="Ryaboy D."/>
            <person name="Schmutz J."/>
            <person name="Schrader J."/>
            <person name="Segerman B."/>
            <person name="Shin H."/>
            <person name="Siddiqui A."/>
            <person name="Sterky F."/>
            <person name="Terry A."/>
            <person name="Tsai C.J."/>
            <person name="Uberbacher E."/>
            <person name="Unneberg P."/>
            <person name="Vahala J."/>
            <person name="Wall K."/>
            <person name="Wessler S."/>
            <person name="Yang G."/>
            <person name="Yin T."/>
            <person name="Douglas C."/>
            <person name="Marra M."/>
            <person name="Sandberg G."/>
            <person name="Van de Peer Y."/>
            <person name="Rokhsar D."/>
        </authorList>
    </citation>
    <scope>NUCLEOTIDE SEQUENCE [LARGE SCALE GENOMIC DNA]</scope>
    <source>
        <strain evidence="3">cv. Nisqually</strain>
    </source>
</reference>
<dbReference type="HOGENOM" id="CLU_1850352_0_0_1"/>
<dbReference type="Pfam" id="PF01789">
    <property type="entry name" value="PsbP"/>
    <property type="match status" value="1"/>
</dbReference>
<dbReference type="PANTHER" id="PTHR31407">
    <property type="match status" value="1"/>
</dbReference>
<dbReference type="InterPro" id="IPR016123">
    <property type="entry name" value="Mog1/PsbP_a/b/a-sand"/>
</dbReference>
<organism evidence="2 3">
    <name type="scientific">Populus trichocarpa</name>
    <name type="common">Western balsam poplar</name>
    <name type="synonym">Populus balsamifera subsp. trichocarpa</name>
    <dbReference type="NCBI Taxonomy" id="3694"/>
    <lineage>
        <taxon>Eukaryota</taxon>
        <taxon>Viridiplantae</taxon>
        <taxon>Streptophyta</taxon>
        <taxon>Embryophyta</taxon>
        <taxon>Tracheophyta</taxon>
        <taxon>Spermatophyta</taxon>
        <taxon>Magnoliopsida</taxon>
        <taxon>eudicotyledons</taxon>
        <taxon>Gunneridae</taxon>
        <taxon>Pentapetalae</taxon>
        <taxon>rosids</taxon>
        <taxon>fabids</taxon>
        <taxon>Malpighiales</taxon>
        <taxon>Salicaceae</taxon>
        <taxon>Saliceae</taxon>
        <taxon>Populus</taxon>
    </lineage>
</organism>
<feature type="non-terminal residue" evidence="2">
    <location>
        <position position="1"/>
    </location>
</feature>
<dbReference type="AlphaFoldDB" id="U5FW89"/>